<dbReference type="CDD" id="cd01298">
    <property type="entry name" value="ATZ_TRZ_like"/>
    <property type="match status" value="1"/>
</dbReference>
<protein>
    <submittedName>
        <fullName evidence="3">Amidohydrolase</fullName>
    </submittedName>
</protein>
<feature type="domain" description="Amidohydrolase-related" evidence="2">
    <location>
        <begin position="53"/>
        <end position="396"/>
    </location>
</feature>
<dbReference type="Gene3D" id="2.30.40.10">
    <property type="entry name" value="Urease, subunit C, domain 1"/>
    <property type="match status" value="1"/>
</dbReference>
<organism evidence="3 4">
    <name type="scientific">Candidatus Aphodenecus pullistercoris</name>
    <dbReference type="NCBI Taxonomy" id="2840669"/>
    <lineage>
        <taxon>Bacteria</taxon>
        <taxon>Pseudomonadati</taxon>
        <taxon>Spirochaetota</taxon>
        <taxon>Spirochaetia</taxon>
        <taxon>Spirochaetales</taxon>
        <taxon>Candidatus Aphodenecus</taxon>
    </lineage>
</organism>
<evidence type="ECO:0000313" key="3">
    <source>
        <dbReference type="EMBL" id="MBO8443920.1"/>
    </source>
</evidence>
<dbReference type="AlphaFoldDB" id="A0A9D9EBU0"/>
<accession>A0A9D9EBU0</accession>
<reference evidence="3" key="1">
    <citation type="submission" date="2020-10" db="EMBL/GenBank/DDBJ databases">
        <authorList>
            <person name="Gilroy R."/>
        </authorList>
    </citation>
    <scope>NUCLEOTIDE SEQUENCE</scope>
    <source>
        <strain evidence="3">11167</strain>
    </source>
</reference>
<dbReference type="SUPFAM" id="SSF51338">
    <property type="entry name" value="Composite domain of metallo-dependent hydrolases"/>
    <property type="match status" value="1"/>
</dbReference>
<dbReference type="InterPro" id="IPR006680">
    <property type="entry name" value="Amidohydro-rel"/>
</dbReference>
<comment type="caution">
    <text evidence="3">The sequence shown here is derived from an EMBL/GenBank/DDBJ whole genome shotgun (WGS) entry which is preliminary data.</text>
</comment>
<evidence type="ECO:0000256" key="1">
    <source>
        <dbReference type="ARBA" id="ARBA00022801"/>
    </source>
</evidence>
<dbReference type="InterPro" id="IPR032466">
    <property type="entry name" value="Metal_Hydrolase"/>
</dbReference>
<name>A0A9D9EBU0_9SPIR</name>
<reference evidence="3" key="2">
    <citation type="journal article" date="2021" name="PeerJ">
        <title>Extensive microbial diversity within the chicken gut microbiome revealed by metagenomics and culture.</title>
        <authorList>
            <person name="Gilroy R."/>
            <person name="Ravi A."/>
            <person name="Getino M."/>
            <person name="Pursley I."/>
            <person name="Horton D.L."/>
            <person name="Alikhan N.F."/>
            <person name="Baker D."/>
            <person name="Gharbi K."/>
            <person name="Hall N."/>
            <person name="Watson M."/>
            <person name="Adriaenssens E.M."/>
            <person name="Foster-Nyarko E."/>
            <person name="Jarju S."/>
            <person name="Secka A."/>
            <person name="Antonio M."/>
            <person name="Oren A."/>
            <person name="Chaudhuri R.R."/>
            <person name="La Ragione R."/>
            <person name="Hildebrand F."/>
            <person name="Pallen M.J."/>
        </authorList>
    </citation>
    <scope>NUCLEOTIDE SEQUENCE</scope>
    <source>
        <strain evidence="3">11167</strain>
    </source>
</reference>
<dbReference type="SUPFAM" id="SSF51556">
    <property type="entry name" value="Metallo-dependent hydrolases"/>
    <property type="match status" value="1"/>
</dbReference>
<dbReference type="EMBL" id="JADIMU010000064">
    <property type="protein sequence ID" value="MBO8443920.1"/>
    <property type="molecule type" value="Genomic_DNA"/>
</dbReference>
<dbReference type="InterPro" id="IPR050287">
    <property type="entry name" value="MTA/SAH_deaminase"/>
</dbReference>
<dbReference type="Pfam" id="PF01979">
    <property type="entry name" value="Amidohydro_1"/>
    <property type="match status" value="1"/>
</dbReference>
<evidence type="ECO:0000313" key="4">
    <source>
        <dbReference type="Proteomes" id="UP000823633"/>
    </source>
</evidence>
<sequence>MKTLLKNLTIVPMTAYGHTLQGDILIDGRDIAAVGGDIDSRLADEVRDCTGLIATPGLVNAHTHLSMTYMRNYKDTCSNLQDWLSEIFPIEDRMDDEEIYWGSMLGLAELIKSGCTSIADMYFHQWETAKACKEAGVRGFISLTLFGDEDETLDRLAITKLDSELDGDLLRKDIAVHAIYTCTGGTYRQSVSWAKEHNAVVTTHLSETKKEVDDCLREHGTTPALYLDSLGFFDVPCYVAHGVWLTDEEARLLASKHVGLVHNPSSNCKLASGIAPVSRFRKLGLTVGLGTDGASSNNNLSMVKEMRLASMISSASTLDVAALRPYDVLSMATIESARCLRADDIIGSLEAGKRADITLIDPRSANMTPVNDLFSAIVFSMGENNIHSVFINGRCVMDAGVLTTIDEELVRREALRCWERLREE</sequence>
<dbReference type="PANTHER" id="PTHR43794">
    <property type="entry name" value="AMINOHYDROLASE SSNA-RELATED"/>
    <property type="match status" value="1"/>
</dbReference>
<gene>
    <name evidence="3" type="ORF">IAC42_09245</name>
</gene>
<keyword evidence="1" id="KW-0378">Hydrolase</keyword>
<dbReference type="PANTHER" id="PTHR43794:SF11">
    <property type="entry name" value="AMIDOHYDROLASE-RELATED DOMAIN-CONTAINING PROTEIN"/>
    <property type="match status" value="1"/>
</dbReference>
<dbReference type="GO" id="GO:0016810">
    <property type="term" value="F:hydrolase activity, acting on carbon-nitrogen (but not peptide) bonds"/>
    <property type="evidence" value="ECO:0007669"/>
    <property type="project" value="InterPro"/>
</dbReference>
<dbReference type="Proteomes" id="UP000823633">
    <property type="component" value="Unassembled WGS sequence"/>
</dbReference>
<dbReference type="InterPro" id="IPR011059">
    <property type="entry name" value="Metal-dep_hydrolase_composite"/>
</dbReference>
<dbReference type="Gene3D" id="3.20.20.140">
    <property type="entry name" value="Metal-dependent hydrolases"/>
    <property type="match status" value="1"/>
</dbReference>
<evidence type="ECO:0000259" key="2">
    <source>
        <dbReference type="Pfam" id="PF01979"/>
    </source>
</evidence>
<proteinExistence type="predicted"/>